<dbReference type="STRING" id="39777.B7L28_06390"/>
<feature type="transmembrane region" description="Helical" evidence="10">
    <location>
        <begin position="20"/>
        <end position="42"/>
    </location>
</feature>
<keyword evidence="9 10" id="KW-0407">Ion channel</keyword>
<organism evidence="11">
    <name type="scientific">Veillonella atypica</name>
    <dbReference type="NCBI Taxonomy" id="39777"/>
    <lineage>
        <taxon>Bacteria</taxon>
        <taxon>Bacillati</taxon>
        <taxon>Bacillota</taxon>
        <taxon>Negativicutes</taxon>
        <taxon>Veillonellales</taxon>
        <taxon>Veillonellaceae</taxon>
        <taxon>Veillonella</taxon>
    </lineage>
</organism>
<protein>
    <recommendedName>
        <fullName evidence="10">Large-conductance mechanosensitive channel</fullName>
    </recommendedName>
</protein>
<dbReference type="SUPFAM" id="SSF81330">
    <property type="entry name" value="Gated mechanosensitive channel"/>
    <property type="match status" value="1"/>
</dbReference>
<keyword evidence="7 10" id="KW-0406">Ion transport</keyword>
<dbReference type="PANTHER" id="PTHR30266:SF2">
    <property type="entry name" value="LARGE-CONDUCTANCE MECHANOSENSITIVE CHANNEL"/>
    <property type="match status" value="1"/>
</dbReference>
<dbReference type="InterPro" id="IPR036019">
    <property type="entry name" value="MscL_channel"/>
</dbReference>
<dbReference type="HAMAP" id="MF_00115">
    <property type="entry name" value="MscL"/>
    <property type="match status" value="1"/>
</dbReference>
<keyword evidence="8 10" id="KW-0472">Membrane</keyword>
<dbReference type="PANTHER" id="PTHR30266">
    <property type="entry name" value="MECHANOSENSITIVE CHANNEL MSCL"/>
    <property type="match status" value="1"/>
</dbReference>
<dbReference type="Pfam" id="PF01741">
    <property type="entry name" value="MscL"/>
    <property type="match status" value="1"/>
</dbReference>
<comment type="caution">
    <text evidence="11">The sequence shown here is derived from an EMBL/GenBank/DDBJ whole genome shotgun (WGS) entry which is preliminary data.</text>
</comment>
<evidence type="ECO:0000256" key="3">
    <source>
        <dbReference type="ARBA" id="ARBA00022448"/>
    </source>
</evidence>
<name>A0A133S1J9_9FIRM</name>
<dbReference type="InterPro" id="IPR001185">
    <property type="entry name" value="MS_channel"/>
</dbReference>
<dbReference type="NCBIfam" id="TIGR00220">
    <property type="entry name" value="mscL"/>
    <property type="match status" value="1"/>
</dbReference>
<evidence type="ECO:0000313" key="12">
    <source>
        <dbReference type="Proteomes" id="UP000070226"/>
    </source>
</evidence>
<evidence type="ECO:0000256" key="6">
    <source>
        <dbReference type="ARBA" id="ARBA00022989"/>
    </source>
</evidence>
<accession>A0A133S1J9</accession>
<dbReference type="InterPro" id="IPR019823">
    <property type="entry name" value="Mechanosensitive_channel_CS"/>
</dbReference>
<evidence type="ECO:0000256" key="10">
    <source>
        <dbReference type="HAMAP-Rule" id="MF_00115"/>
    </source>
</evidence>
<proteinExistence type="inferred from homology"/>
<gene>
    <name evidence="10" type="primary">mscL</name>
    <name evidence="11" type="ORF">HMPREF3233_01709</name>
</gene>
<evidence type="ECO:0000256" key="1">
    <source>
        <dbReference type="ARBA" id="ARBA00004651"/>
    </source>
</evidence>
<evidence type="ECO:0000313" key="11">
    <source>
        <dbReference type="EMBL" id="KXA62235.1"/>
    </source>
</evidence>
<evidence type="ECO:0000256" key="7">
    <source>
        <dbReference type="ARBA" id="ARBA00023065"/>
    </source>
</evidence>
<keyword evidence="5 10" id="KW-0812">Transmembrane</keyword>
<dbReference type="Proteomes" id="UP000070226">
    <property type="component" value="Unassembled WGS sequence"/>
</dbReference>
<dbReference type="RefSeq" id="WP_060807888.1">
    <property type="nucleotide sequence ID" value="NZ_JAJCNH010000032.1"/>
</dbReference>
<sequence>MKEFIKEFKEFAFKGNMMDLAVGMIIGAAFTALVNSVVSNLFMPLISLFTGGIDFSNLYLPLSEASKEAFVNGADIATARSAGAVLPYGTFITDLIQFLILAFVVFLMIRALTKLMQSAKKEAEEAPATTKECPFCKTEINIDAVKCPNCTSDLK</sequence>
<keyword evidence="6 10" id="KW-1133">Transmembrane helix</keyword>
<feature type="transmembrane region" description="Helical" evidence="10">
    <location>
        <begin position="95"/>
        <end position="113"/>
    </location>
</feature>
<dbReference type="EMBL" id="LRQT01000096">
    <property type="protein sequence ID" value="KXA62235.1"/>
    <property type="molecule type" value="Genomic_DNA"/>
</dbReference>
<keyword evidence="3 10" id="KW-0813">Transport</keyword>
<dbReference type="AlphaFoldDB" id="A0A133S1J9"/>
<dbReference type="PROSITE" id="PS01327">
    <property type="entry name" value="MSCL"/>
    <property type="match status" value="1"/>
</dbReference>
<reference evidence="11 12" key="1">
    <citation type="submission" date="2016-01" db="EMBL/GenBank/DDBJ databases">
        <authorList>
            <person name="Oliw E.H."/>
        </authorList>
    </citation>
    <scope>NUCLEOTIDE SEQUENCE [LARGE SCALE GENOMIC DNA]</scope>
    <source>
        <strain evidence="11 12">CMW7756B</strain>
    </source>
</reference>
<evidence type="ECO:0000256" key="5">
    <source>
        <dbReference type="ARBA" id="ARBA00022692"/>
    </source>
</evidence>
<evidence type="ECO:0000256" key="8">
    <source>
        <dbReference type="ARBA" id="ARBA00023136"/>
    </source>
</evidence>
<dbReference type="PATRIC" id="fig|39777.7.peg.1673"/>
<dbReference type="GO" id="GO:0005886">
    <property type="term" value="C:plasma membrane"/>
    <property type="evidence" value="ECO:0007669"/>
    <property type="project" value="UniProtKB-SubCell"/>
</dbReference>
<keyword evidence="4 10" id="KW-1003">Cell membrane</keyword>
<dbReference type="GO" id="GO:0008381">
    <property type="term" value="F:mechanosensitive monoatomic ion channel activity"/>
    <property type="evidence" value="ECO:0007669"/>
    <property type="project" value="UniProtKB-UniRule"/>
</dbReference>
<comment type="similarity">
    <text evidence="2 10">Belongs to the MscL family.</text>
</comment>
<comment type="subcellular location">
    <subcellularLocation>
        <location evidence="1 10">Cell membrane</location>
        <topology evidence="1 10">Multi-pass membrane protein</topology>
    </subcellularLocation>
</comment>
<comment type="function">
    <text evidence="10">Channel that opens in response to stretch forces in the membrane lipid bilayer. May participate in the regulation of osmotic pressure changes within the cell.</text>
</comment>
<evidence type="ECO:0000256" key="2">
    <source>
        <dbReference type="ARBA" id="ARBA00007254"/>
    </source>
</evidence>
<comment type="subunit">
    <text evidence="10">Homopentamer.</text>
</comment>
<evidence type="ECO:0000256" key="4">
    <source>
        <dbReference type="ARBA" id="ARBA00022475"/>
    </source>
</evidence>
<dbReference type="InterPro" id="IPR037673">
    <property type="entry name" value="MSC/AndL"/>
</dbReference>
<evidence type="ECO:0000256" key="9">
    <source>
        <dbReference type="ARBA" id="ARBA00023303"/>
    </source>
</evidence>
<dbReference type="PRINTS" id="PR01264">
    <property type="entry name" value="MECHCHANNEL"/>
</dbReference>
<dbReference type="Gene3D" id="1.10.1200.120">
    <property type="entry name" value="Large-conductance mechanosensitive channel, MscL, domain 1"/>
    <property type="match status" value="1"/>
</dbReference>